<keyword evidence="10" id="KW-1185">Reference proteome</keyword>
<comment type="function">
    <text evidence="7">The pyruvate dehydrogenase complex catalyzes the overall conversion of pyruvate to acetyl-CoA and CO2.</text>
</comment>
<dbReference type="Pfam" id="PF02779">
    <property type="entry name" value="Transket_pyr"/>
    <property type="match status" value="1"/>
</dbReference>
<dbReference type="Gene3D" id="3.40.50.970">
    <property type="match status" value="1"/>
</dbReference>
<comment type="cofactor">
    <cofactor evidence="1 7">
        <name>thiamine diphosphate</name>
        <dbReference type="ChEBI" id="CHEBI:58937"/>
    </cofactor>
</comment>
<comment type="caution">
    <text evidence="9">The sequence shown here is derived from an EMBL/GenBank/DDBJ whole genome shotgun (WGS) entry which is preliminary data.</text>
</comment>
<dbReference type="InterPro" id="IPR029061">
    <property type="entry name" value="THDP-binding"/>
</dbReference>
<reference evidence="9 10" key="1">
    <citation type="submission" date="2018-01" db="EMBL/GenBank/DDBJ databases">
        <title>Draft genome sequence of Sphaerisporangium sp. 7K107.</title>
        <authorList>
            <person name="Sahin N."/>
            <person name="Saygin H."/>
            <person name="Ay H."/>
        </authorList>
    </citation>
    <scope>NUCLEOTIDE SEQUENCE [LARGE SCALE GENOMIC DNA]</scope>
    <source>
        <strain evidence="9 10">7K107</strain>
    </source>
</reference>
<dbReference type="SUPFAM" id="SSF52922">
    <property type="entry name" value="TK C-terminal domain-like"/>
    <property type="match status" value="1"/>
</dbReference>
<dbReference type="Gene3D" id="3.40.50.920">
    <property type="match status" value="1"/>
</dbReference>
<feature type="domain" description="Transketolase-like pyrimidine-binding" evidence="8">
    <location>
        <begin position="1"/>
        <end position="176"/>
    </location>
</feature>
<dbReference type="InterPro" id="IPR009014">
    <property type="entry name" value="Transketo_C/PFOR_II"/>
</dbReference>
<dbReference type="SUPFAM" id="SSF52518">
    <property type="entry name" value="Thiamin diphosphate-binding fold (THDP-binding)"/>
    <property type="match status" value="1"/>
</dbReference>
<evidence type="ECO:0000256" key="1">
    <source>
        <dbReference type="ARBA" id="ARBA00001964"/>
    </source>
</evidence>
<dbReference type="PANTHER" id="PTHR11624">
    <property type="entry name" value="DEHYDROGENASE RELATED"/>
    <property type="match status" value="1"/>
</dbReference>
<keyword evidence="5 7" id="KW-0786">Thiamine pyrophosphate</keyword>
<evidence type="ECO:0000256" key="6">
    <source>
        <dbReference type="ARBA" id="ARBA00023317"/>
    </source>
</evidence>
<dbReference type="InterPro" id="IPR033248">
    <property type="entry name" value="Transketolase_C"/>
</dbReference>
<evidence type="ECO:0000259" key="8">
    <source>
        <dbReference type="SMART" id="SM00861"/>
    </source>
</evidence>
<dbReference type="EC" id="1.2.4.1" evidence="2 7"/>
<comment type="catalytic activity">
    <reaction evidence="7">
        <text>N(6)-[(R)-lipoyl]-L-lysyl-[protein] + pyruvate + H(+) = N(6)-[(R)-S(8)-acetyldihydrolipoyl]-L-lysyl-[protein] + CO2</text>
        <dbReference type="Rhea" id="RHEA:19189"/>
        <dbReference type="Rhea" id="RHEA-COMP:10474"/>
        <dbReference type="Rhea" id="RHEA-COMP:10478"/>
        <dbReference type="ChEBI" id="CHEBI:15361"/>
        <dbReference type="ChEBI" id="CHEBI:15378"/>
        <dbReference type="ChEBI" id="CHEBI:16526"/>
        <dbReference type="ChEBI" id="CHEBI:83099"/>
        <dbReference type="ChEBI" id="CHEBI:83111"/>
        <dbReference type="EC" id="1.2.4.1"/>
    </reaction>
</comment>
<sequence>MRVADNLNAALHDLLDRDPRAYLLGEDITDQYGGAFKISRGLSERFPGRVLSTPISEGALTGMAAGLALAGDTAIAEIMFGDFVTLAFDQLVNFAAKSVTMYGKRLPLRMVVRCPSGGGRGYGPTHSQSPQKHLLGVPGLAIYEVSPFHDNHAVFGAMLDRGEPCVLFEDKVLYTRPMYPAAEPFRLTPPETPDGFARVALPGGDPDCVIIATGGTAHKALAAMRALLLEDEITAALLVPSRLYPFDFPAAIGAANTVFVVEESTAGGTWGAEVAHVLHGRMWDRLARPVQLVHSADSIIPTAAHLEERVLVSESSIHRAIRKALRG</sequence>
<evidence type="ECO:0000256" key="4">
    <source>
        <dbReference type="ARBA" id="ARBA00023002"/>
    </source>
</evidence>
<dbReference type="PANTHER" id="PTHR11624:SF96">
    <property type="entry name" value="PYRUVATE DEHYDROGENASE E1 COMPONENT SUBUNIT BETA, MITOCHONDRIAL"/>
    <property type="match status" value="1"/>
</dbReference>
<dbReference type="InterPro" id="IPR005475">
    <property type="entry name" value="Transketolase-like_Pyr-bd"/>
</dbReference>
<protein>
    <recommendedName>
        <fullName evidence="3 7">Pyruvate dehydrogenase E1 component subunit beta</fullName>
        <ecNumber evidence="2 7">1.2.4.1</ecNumber>
    </recommendedName>
</protein>
<evidence type="ECO:0000256" key="5">
    <source>
        <dbReference type="ARBA" id="ARBA00023052"/>
    </source>
</evidence>
<organism evidence="9 10">
    <name type="scientific">Spongiactinospora gelatinilytica</name>
    <dbReference type="NCBI Taxonomy" id="2666298"/>
    <lineage>
        <taxon>Bacteria</taxon>
        <taxon>Bacillati</taxon>
        <taxon>Actinomycetota</taxon>
        <taxon>Actinomycetes</taxon>
        <taxon>Streptosporangiales</taxon>
        <taxon>Streptosporangiaceae</taxon>
        <taxon>Spongiactinospora</taxon>
    </lineage>
</organism>
<dbReference type="AlphaFoldDB" id="A0A2W2HA95"/>
<gene>
    <name evidence="9" type="ORF">C1I98_00835</name>
</gene>
<dbReference type="RefSeq" id="WP_111165109.1">
    <property type="nucleotide sequence ID" value="NZ_POUA01000003.1"/>
</dbReference>
<evidence type="ECO:0000256" key="3">
    <source>
        <dbReference type="ARBA" id="ARBA00016138"/>
    </source>
</evidence>
<dbReference type="Proteomes" id="UP000248544">
    <property type="component" value="Unassembled WGS sequence"/>
</dbReference>
<name>A0A2W2HA95_9ACTN</name>
<proteinExistence type="predicted"/>
<evidence type="ECO:0000313" key="10">
    <source>
        <dbReference type="Proteomes" id="UP000248544"/>
    </source>
</evidence>
<dbReference type="InterPro" id="IPR027110">
    <property type="entry name" value="PDHB_mito-type"/>
</dbReference>
<keyword evidence="6 7" id="KW-0670">Pyruvate</keyword>
<dbReference type="SMART" id="SM00861">
    <property type="entry name" value="Transket_pyr"/>
    <property type="match status" value="1"/>
</dbReference>
<dbReference type="EMBL" id="POUA01000003">
    <property type="protein sequence ID" value="PZG56753.1"/>
    <property type="molecule type" value="Genomic_DNA"/>
</dbReference>
<dbReference type="GO" id="GO:0000287">
    <property type="term" value="F:magnesium ion binding"/>
    <property type="evidence" value="ECO:0007669"/>
    <property type="project" value="UniProtKB-ARBA"/>
</dbReference>
<dbReference type="Pfam" id="PF02780">
    <property type="entry name" value="Transketolase_C"/>
    <property type="match status" value="1"/>
</dbReference>
<keyword evidence="4 7" id="KW-0560">Oxidoreductase</keyword>
<evidence type="ECO:0000256" key="2">
    <source>
        <dbReference type="ARBA" id="ARBA00012281"/>
    </source>
</evidence>
<accession>A0A2W2HA95</accession>
<dbReference type="GO" id="GO:0004739">
    <property type="term" value="F:pyruvate dehydrogenase (acetyl-transferring) activity"/>
    <property type="evidence" value="ECO:0007669"/>
    <property type="project" value="UniProtKB-UniRule"/>
</dbReference>
<evidence type="ECO:0000256" key="7">
    <source>
        <dbReference type="RuleBase" id="RU364074"/>
    </source>
</evidence>
<dbReference type="GO" id="GO:0006086">
    <property type="term" value="P:pyruvate decarboxylation to acetyl-CoA"/>
    <property type="evidence" value="ECO:0007669"/>
    <property type="project" value="InterPro"/>
</dbReference>
<evidence type="ECO:0000313" key="9">
    <source>
        <dbReference type="EMBL" id="PZG56753.1"/>
    </source>
</evidence>